<sequence>MINQLPECRLNSWQAQVQPFSQVINPQASVALFEFSVHLLHSTTEGATTRAWCSLRPGIVFKRFDTIEYFRLTCSHLVNVTEEPSKGNLSLSVQSLFVIFECSAYTEADVTLIMIFGNAN</sequence>
<protein>
    <submittedName>
        <fullName evidence="1">Uncharacterized protein</fullName>
    </submittedName>
</protein>
<dbReference type="EMBL" id="NHPD01000041">
    <property type="protein sequence ID" value="OYR73403.1"/>
    <property type="molecule type" value="Genomic_DNA"/>
</dbReference>
<comment type="caution">
    <text evidence="1">The sequence shown here is derived from an EMBL/GenBank/DDBJ whole genome shotgun (WGS) entry which is preliminary data.</text>
</comment>
<evidence type="ECO:0000313" key="1">
    <source>
        <dbReference type="EMBL" id="OYR73403.1"/>
    </source>
</evidence>
<organism evidence="1 2">
    <name type="scientific">Halorubrum ezzemoulense</name>
    <name type="common">Halorubrum chaoviator</name>
    <dbReference type="NCBI Taxonomy" id="337243"/>
    <lineage>
        <taxon>Archaea</taxon>
        <taxon>Methanobacteriati</taxon>
        <taxon>Methanobacteriota</taxon>
        <taxon>Stenosarchaea group</taxon>
        <taxon>Halobacteria</taxon>
        <taxon>Halobacteriales</taxon>
        <taxon>Haloferacaceae</taxon>
        <taxon>Halorubrum</taxon>
    </lineage>
</organism>
<dbReference type="Proteomes" id="UP000216925">
    <property type="component" value="Unassembled WGS sequence"/>
</dbReference>
<accession>A0A256JXN9</accession>
<dbReference type="AlphaFoldDB" id="A0A256JXN9"/>
<evidence type="ECO:0000313" key="2">
    <source>
        <dbReference type="Proteomes" id="UP000216925"/>
    </source>
</evidence>
<gene>
    <name evidence="1" type="ORF">DJ76_10070</name>
</gene>
<reference evidence="1 2" key="1">
    <citation type="journal article" date="2014" name="Front. Microbiol.">
        <title>Population and genomic analysis of the genus Halorubrum.</title>
        <authorList>
            <person name="Fullmer M.S."/>
            <person name="Soucy S.M."/>
            <person name="Swithers K.S."/>
            <person name="Makkay A.M."/>
            <person name="Wheeler R."/>
            <person name="Ventosa A."/>
            <person name="Gogarten J.P."/>
            <person name="Papke R.T."/>
        </authorList>
    </citation>
    <scope>NUCLEOTIDE SEQUENCE [LARGE SCALE GENOMIC DNA]</scope>
    <source>
        <strain evidence="1 2">Ec15</strain>
    </source>
</reference>
<name>A0A256JXN9_HALEZ</name>
<proteinExistence type="predicted"/>